<reference evidence="8" key="2">
    <citation type="journal article" date="2021" name="Microbiome">
        <title>Successional dynamics and alternative stable states in a saline activated sludge microbial community over 9 years.</title>
        <authorList>
            <person name="Wang Y."/>
            <person name="Ye J."/>
            <person name="Ju F."/>
            <person name="Liu L."/>
            <person name="Boyd J.A."/>
            <person name="Deng Y."/>
            <person name="Parks D.H."/>
            <person name="Jiang X."/>
            <person name="Yin X."/>
            <person name="Woodcroft B.J."/>
            <person name="Tyson G.W."/>
            <person name="Hugenholtz P."/>
            <person name="Polz M.F."/>
            <person name="Zhang T."/>
        </authorList>
    </citation>
    <scope>NUCLEOTIDE SEQUENCE</scope>
    <source>
        <strain evidence="8">HKST-UBA02</strain>
    </source>
</reference>
<dbReference type="Proteomes" id="UP000739538">
    <property type="component" value="Unassembled WGS sequence"/>
</dbReference>
<feature type="region of interest" description="Disordered" evidence="6">
    <location>
        <begin position="451"/>
        <end position="516"/>
    </location>
</feature>
<feature type="transmembrane region" description="Helical" evidence="7">
    <location>
        <begin position="203"/>
        <end position="225"/>
    </location>
</feature>
<feature type="transmembrane region" description="Helical" evidence="7">
    <location>
        <begin position="395"/>
        <end position="418"/>
    </location>
</feature>
<dbReference type="Pfam" id="PF01943">
    <property type="entry name" value="Polysacc_synt"/>
    <property type="match status" value="1"/>
</dbReference>
<evidence type="ECO:0000256" key="2">
    <source>
        <dbReference type="ARBA" id="ARBA00022475"/>
    </source>
</evidence>
<evidence type="ECO:0000256" key="4">
    <source>
        <dbReference type="ARBA" id="ARBA00022989"/>
    </source>
</evidence>
<evidence type="ECO:0000256" key="5">
    <source>
        <dbReference type="ARBA" id="ARBA00023136"/>
    </source>
</evidence>
<protein>
    <submittedName>
        <fullName evidence="8">Lipopolysaccharide biosynthesis protein</fullName>
    </submittedName>
</protein>
<comment type="caution">
    <text evidence="8">The sequence shown here is derived from an EMBL/GenBank/DDBJ whole genome shotgun (WGS) entry which is preliminary data.</text>
</comment>
<evidence type="ECO:0000313" key="9">
    <source>
        <dbReference type="Proteomes" id="UP000739538"/>
    </source>
</evidence>
<dbReference type="GO" id="GO:0005886">
    <property type="term" value="C:plasma membrane"/>
    <property type="evidence" value="ECO:0007669"/>
    <property type="project" value="UniProtKB-SubCell"/>
</dbReference>
<keyword evidence="5 7" id="KW-0472">Membrane</keyword>
<feature type="compositionally biased region" description="Low complexity" evidence="6">
    <location>
        <begin position="485"/>
        <end position="494"/>
    </location>
</feature>
<sequence>MSTSLNSEDTGIGGLLGTLRRGIRSRFARDAGTLASGQLLASAAAFIQGLVVARILGPEEYGVVLLIISVPTMMFSLLDARTSAAVVKYLAEFSSERAPARVRAMTRLGYSVDMGIAFLTLGLVALVSSWAAEKVVHAREYAGLIVLYSTALIPKSLSGTSQSVLGVCGQFRAMAVVQVVAKVVGVVAVLGLVLTGWGIEGVIYGRMAELVVTGVTLLVVASRAVRKTWGGSWLSAPFQALRDKLREIFRFLVFTELTELVNVLSKQADIVLLGYFAGSTEAGFYGLAKRMTGVVGMVVGPLESVLYPRLAKSWAEGDAAALRKMLRKYALGMSVPLGAAVLLAIPLTWPVIHYVVGAEFDPAVPAAQLMFGLMATWLATSWQRPLFHAMGAVRYLLIAATVTNVLSVIGFCLLAGPAGATGVSAIRFVVGGLFFQVLGLFYARKRLREPHPAVGTSSAGTGTVRVTEDVTDSATDSATEKATRTESATATTAKYATDGSPTNATENTTTDAGGSR</sequence>
<feature type="transmembrane region" description="Helical" evidence="7">
    <location>
        <begin position="329"/>
        <end position="352"/>
    </location>
</feature>
<dbReference type="EMBL" id="JAGQHS010000166">
    <property type="protein sequence ID" value="MCA9758380.1"/>
    <property type="molecule type" value="Genomic_DNA"/>
</dbReference>
<dbReference type="InterPro" id="IPR002797">
    <property type="entry name" value="Polysacc_synth"/>
</dbReference>
<evidence type="ECO:0000256" key="7">
    <source>
        <dbReference type="SAM" id="Phobius"/>
    </source>
</evidence>
<feature type="transmembrane region" description="Helical" evidence="7">
    <location>
        <begin position="110"/>
        <end position="132"/>
    </location>
</feature>
<keyword evidence="3 7" id="KW-0812">Transmembrane</keyword>
<evidence type="ECO:0000313" key="8">
    <source>
        <dbReference type="EMBL" id="MCA9758380.1"/>
    </source>
</evidence>
<name>A0A956NFE0_UNCEI</name>
<dbReference type="AlphaFoldDB" id="A0A956NFE0"/>
<evidence type="ECO:0000256" key="3">
    <source>
        <dbReference type="ARBA" id="ARBA00022692"/>
    </source>
</evidence>
<gene>
    <name evidence="8" type="ORF">KDA27_21470</name>
</gene>
<evidence type="ECO:0000256" key="6">
    <source>
        <dbReference type="SAM" id="MobiDB-lite"/>
    </source>
</evidence>
<feature type="transmembrane region" description="Helical" evidence="7">
    <location>
        <begin position="364"/>
        <end position="383"/>
    </location>
</feature>
<organism evidence="8 9">
    <name type="scientific">Eiseniibacteriota bacterium</name>
    <dbReference type="NCBI Taxonomy" id="2212470"/>
    <lineage>
        <taxon>Bacteria</taxon>
        <taxon>Candidatus Eiseniibacteriota</taxon>
    </lineage>
</organism>
<dbReference type="PANTHER" id="PTHR30250">
    <property type="entry name" value="PST FAMILY PREDICTED COLANIC ACID TRANSPORTER"/>
    <property type="match status" value="1"/>
</dbReference>
<feature type="transmembrane region" description="Helical" evidence="7">
    <location>
        <begin position="61"/>
        <end position="78"/>
    </location>
</feature>
<evidence type="ECO:0000256" key="1">
    <source>
        <dbReference type="ARBA" id="ARBA00004651"/>
    </source>
</evidence>
<feature type="transmembrane region" description="Helical" evidence="7">
    <location>
        <begin position="175"/>
        <end position="197"/>
    </location>
</feature>
<feature type="transmembrane region" description="Helical" evidence="7">
    <location>
        <begin position="424"/>
        <end position="443"/>
    </location>
</feature>
<feature type="transmembrane region" description="Helical" evidence="7">
    <location>
        <begin position="31"/>
        <end position="55"/>
    </location>
</feature>
<proteinExistence type="predicted"/>
<reference evidence="8" key="1">
    <citation type="submission" date="2020-04" db="EMBL/GenBank/DDBJ databases">
        <authorList>
            <person name="Zhang T."/>
        </authorList>
    </citation>
    <scope>NUCLEOTIDE SEQUENCE</scope>
    <source>
        <strain evidence="8">HKST-UBA02</strain>
    </source>
</reference>
<dbReference type="PANTHER" id="PTHR30250:SF11">
    <property type="entry name" value="O-ANTIGEN TRANSPORTER-RELATED"/>
    <property type="match status" value="1"/>
</dbReference>
<keyword evidence="4 7" id="KW-1133">Transmembrane helix</keyword>
<keyword evidence="2" id="KW-1003">Cell membrane</keyword>
<dbReference type="InterPro" id="IPR050833">
    <property type="entry name" value="Poly_Biosynth_Transport"/>
</dbReference>
<feature type="compositionally biased region" description="Polar residues" evidence="6">
    <location>
        <begin position="499"/>
        <end position="516"/>
    </location>
</feature>
<comment type="subcellular location">
    <subcellularLocation>
        <location evidence="1">Cell membrane</location>
        <topology evidence="1">Multi-pass membrane protein</topology>
    </subcellularLocation>
</comment>
<accession>A0A956NFE0</accession>